<sequence length="163" mass="17343">MFVHYPIALGATSVLADTAALVAHLPSLLVLGQWSMAIAAAGAVIAGIAGYWDMKRDDLADETHELVHLHLNSGLVLLTALLVAAVWRWSLAEPTLFYLVFAWILLAGIALQAWMGGEIVYAHGGGVAAAGQGTAPEEEAKRPSRKFYSILTGKANGSKQHDR</sequence>
<reference evidence="3 5" key="1">
    <citation type="submission" date="2017-01" db="EMBL/GenBank/DDBJ databases">
        <title>Complete genome sequence of esterase-producing bacterium Croceicoccus marinus E4A9.</title>
        <authorList>
            <person name="Wu Y.-H."/>
            <person name="Cheng H."/>
            <person name="Xu L."/>
            <person name="Huo Y.-Y."/>
            <person name="Wang C.-S."/>
            <person name="Xu X.-W."/>
        </authorList>
    </citation>
    <scope>NUCLEOTIDE SEQUENCE [LARGE SCALE GENOMIC DNA]</scope>
    <source>
        <strain evidence="3 5">E4A9</strain>
        <plasmid evidence="3">pCME4A9II</plasmid>
        <plasmid evidence="5">Plasmid pcme4a9ii</plasmid>
    </source>
</reference>
<dbReference type="Proteomes" id="UP000195807">
    <property type="component" value="Plasmid pCME4A9II"/>
</dbReference>
<evidence type="ECO:0000256" key="1">
    <source>
        <dbReference type="SAM" id="Phobius"/>
    </source>
</evidence>
<evidence type="ECO:0000313" key="5">
    <source>
        <dbReference type="Proteomes" id="UP000195807"/>
    </source>
</evidence>
<geneLocation type="plasmid" evidence="3">
    <name>pCME4A9II</name>
</geneLocation>
<dbReference type="RefSeq" id="WP_087910613.1">
    <property type="nucleotide sequence ID" value="NZ_CP019604.1"/>
</dbReference>
<accession>A0A217EYP9</accession>
<protein>
    <submittedName>
        <fullName evidence="4">DUF2231 domain-containing protein</fullName>
    </submittedName>
</protein>
<dbReference type="Proteomes" id="UP000515297">
    <property type="component" value="Plasmid plas1"/>
</dbReference>
<keyword evidence="1" id="KW-0472">Membrane</keyword>
<feature type="transmembrane region" description="Helical" evidence="1">
    <location>
        <begin position="34"/>
        <end position="54"/>
    </location>
</feature>
<evidence type="ECO:0000313" key="3">
    <source>
        <dbReference type="EMBL" id="ARU18251.1"/>
    </source>
</evidence>
<reference evidence="4 6" key="2">
    <citation type="submission" date="2020-08" db="EMBL/GenBank/DDBJ databases">
        <authorList>
            <person name="Liu G."/>
            <person name="Sun C."/>
        </authorList>
    </citation>
    <scope>NUCLEOTIDE SEQUENCE [LARGE SCALE GENOMIC DNA]</scope>
    <source>
        <strain evidence="4 6">OT19</strain>
        <plasmid evidence="4 6">plas1</plasmid>
    </source>
</reference>
<dbReference type="KEGG" id="cman:A9D14_17990"/>
<evidence type="ECO:0000313" key="4">
    <source>
        <dbReference type="EMBL" id="QNE06930.1"/>
    </source>
</evidence>
<evidence type="ECO:0000259" key="2">
    <source>
        <dbReference type="Pfam" id="PF09990"/>
    </source>
</evidence>
<keyword evidence="1" id="KW-1133">Transmembrane helix</keyword>
<geneLocation type="plasmid" evidence="5">
    <name>pcme4a9ii</name>
</geneLocation>
<dbReference type="OrthoDB" id="7433095at2"/>
<dbReference type="Pfam" id="PF09990">
    <property type="entry name" value="DUF2231"/>
    <property type="match status" value="1"/>
</dbReference>
<feature type="transmembrane region" description="Helical" evidence="1">
    <location>
        <begin position="95"/>
        <end position="114"/>
    </location>
</feature>
<name>A0A217EYP9_9SPHN</name>
<dbReference type="STRING" id="450378.GCA_001661675_03614"/>
<evidence type="ECO:0000313" key="6">
    <source>
        <dbReference type="Proteomes" id="UP000515297"/>
    </source>
</evidence>
<geneLocation type="plasmid" evidence="4 6">
    <name>plas1</name>
</geneLocation>
<keyword evidence="5" id="KW-1185">Reference proteome</keyword>
<proteinExistence type="predicted"/>
<feature type="domain" description="DUF2231" evidence="2">
    <location>
        <begin position="1"/>
        <end position="128"/>
    </location>
</feature>
<dbReference type="EMBL" id="CP019604">
    <property type="protein sequence ID" value="ARU18251.1"/>
    <property type="molecule type" value="Genomic_DNA"/>
</dbReference>
<feature type="transmembrane region" description="Helical" evidence="1">
    <location>
        <begin position="66"/>
        <end position="89"/>
    </location>
</feature>
<gene>
    <name evidence="3" type="ORF">A9D14_17990</name>
    <name evidence="4" type="ORF">H4O24_17905</name>
</gene>
<dbReference type="AlphaFoldDB" id="A0A217EYP9"/>
<organism evidence="3 5">
    <name type="scientific">Croceicoccus marinus</name>
    <dbReference type="NCBI Taxonomy" id="450378"/>
    <lineage>
        <taxon>Bacteria</taxon>
        <taxon>Pseudomonadati</taxon>
        <taxon>Pseudomonadota</taxon>
        <taxon>Alphaproteobacteria</taxon>
        <taxon>Sphingomonadales</taxon>
        <taxon>Erythrobacteraceae</taxon>
        <taxon>Croceicoccus</taxon>
    </lineage>
</organism>
<keyword evidence="3" id="KW-0614">Plasmid</keyword>
<dbReference type="EMBL" id="CP060053">
    <property type="protein sequence ID" value="QNE06930.1"/>
    <property type="molecule type" value="Genomic_DNA"/>
</dbReference>
<dbReference type="InterPro" id="IPR019251">
    <property type="entry name" value="DUF2231_TM"/>
</dbReference>
<keyword evidence="1" id="KW-0812">Transmembrane</keyword>